<evidence type="ECO:0000313" key="2">
    <source>
        <dbReference type="EMBL" id="CAG9764005.1"/>
    </source>
</evidence>
<keyword evidence="3" id="KW-1185">Reference proteome</keyword>
<feature type="signal peptide" evidence="1">
    <location>
        <begin position="1"/>
        <end position="21"/>
    </location>
</feature>
<dbReference type="EMBL" id="OU892278">
    <property type="protein sequence ID" value="CAG9764005.1"/>
    <property type="molecule type" value="Genomic_DNA"/>
</dbReference>
<dbReference type="OrthoDB" id="8194670at2759"/>
<gene>
    <name evidence="2" type="ORF">CEUTPL_LOCUS4653</name>
</gene>
<evidence type="ECO:0000256" key="1">
    <source>
        <dbReference type="SAM" id="SignalP"/>
    </source>
</evidence>
<proteinExistence type="predicted"/>
<dbReference type="InterPro" id="IPR006170">
    <property type="entry name" value="PBP/GOBP"/>
</dbReference>
<dbReference type="Gene3D" id="1.10.238.20">
    <property type="entry name" value="Pheromone/general odorant binding protein domain"/>
    <property type="match status" value="1"/>
</dbReference>
<feature type="chain" id="PRO_5040297128" evidence="1">
    <location>
        <begin position="22"/>
        <end position="145"/>
    </location>
</feature>
<evidence type="ECO:0000313" key="3">
    <source>
        <dbReference type="Proteomes" id="UP001152799"/>
    </source>
</evidence>
<dbReference type="CDD" id="cd23992">
    <property type="entry name" value="PBP_GOBP"/>
    <property type="match status" value="1"/>
</dbReference>
<dbReference type="Proteomes" id="UP001152799">
    <property type="component" value="Chromosome 2"/>
</dbReference>
<protein>
    <submittedName>
        <fullName evidence="2">Uncharacterized protein</fullName>
    </submittedName>
</protein>
<dbReference type="Pfam" id="PF01395">
    <property type="entry name" value="PBP_GOBP"/>
    <property type="match status" value="1"/>
</dbReference>
<reference evidence="2" key="1">
    <citation type="submission" date="2022-01" db="EMBL/GenBank/DDBJ databases">
        <authorList>
            <person name="King R."/>
        </authorList>
    </citation>
    <scope>NUCLEOTIDE SEQUENCE</scope>
</reference>
<name>A0A9N9MK66_9CUCU</name>
<keyword evidence="1" id="KW-0732">Signal</keyword>
<accession>A0A9N9MK66</accession>
<dbReference type="GO" id="GO:0005549">
    <property type="term" value="F:odorant binding"/>
    <property type="evidence" value="ECO:0007669"/>
    <property type="project" value="InterPro"/>
</dbReference>
<sequence>MEKSLVFLFVVYVCCLEYVQLAYVPKSKHELMRIAKDCIDQTQVDPADIHAVIENEQVPTTNTDKYKAFLACSYKKQGYLSEDGTAMLYDNLFSFLELFYNAENLKYVEHCKSIRANDPGELCFKNLDCILTGLKQYERDNGIID</sequence>
<dbReference type="AlphaFoldDB" id="A0A9N9MK66"/>
<organism evidence="2 3">
    <name type="scientific">Ceutorhynchus assimilis</name>
    <name type="common">cabbage seed weevil</name>
    <dbReference type="NCBI Taxonomy" id="467358"/>
    <lineage>
        <taxon>Eukaryota</taxon>
        <taxon>Metazoa</taxon>
        <taxon>Ecdysozoa</taxon>
        <taxon>Arthropoda</taxon>
        <taxon>Hexapoda</taxon>
        <taxon>Insecta</taxon>
        <taxon>Pterygota</taxon>
        <taxon>Neoptera</taxon>
        <taxon>Endopterygota</taxon>
        <taxon>Coleoptera</taxon>
        <taxon>Polyphaga</taxon>
        <taxon>Cucujiformia</taxon>
        <taxon>Curculionidae</taxon>
        <taxon>Ceutorhynchinae</taxon>
        <taxon>Ceutorhynchus</taxon>
    </lineage>
</organism>
<dbReference type="InterPro" id="IPR036728">
    <property type="entry name" value="PBP_GOBP_sf"/>
</dbReference>
<dbReference type="SUPFAM" id="SSF47565">
    <property type="entry name" value="Insect pheromone/odorant-binding proteins"/>
    <property type="match status" value="1"/>
</dbReference>